<dbReference type="GO" id="GO:0005096">
    <property type="term" value="F:GTPase activator activity"/>
    <property type="evidence" value="ECO:0007669"/>
    <property type="project" value="TreeGrafter"/>
</dbReference>
<dbReference type="Gene3D" id="1.10.8.270">
    <property type="entry name" value="putative rabgap domain of human tbc1 domain family member 14 like domains"/>
    <property type="match status" value="1"/>
</dbReference>
<dbReference type="Pfam" id="PF00566">
    <property type="entry name" value="RabGAP-TBC"/>
    <property type="match status" value="1"/>
</dbReference>
<organism evidence="3 4">
    <name type="scientific">Pseudozyma antarctica (strain T-34)</name>
    <name type="common">Yeast</name>
    <name type="synonym">Candida antarctica</name>
    <dbReference type="NCBI Taxonomy" id="1151754"/>
    <lineage>
        <taxon>Eukaryota</taxon>
        <taxon>Fungi</taxon>
        <taxon>Dikarya</taxon>
        <taxon>Basidiomycota</taxon>
        <taxon>Ustilaginomycotina</taxon>
        <taxon>Ustilaginomycetes</taxon>
        <taxon>Ustilaginales</taxon>
        <taxon>Ustilaginaceae</taxon>
        <taxon>Moesziomyces</taxon>
    </lineage>
</organism>
<dbReference type="Proteomes" id="UP000011976">
    <property type="component" value="Unassembled WGS sequence"/>
</dbReference>
<accession>M9LU77</accession>
<dbReference type="Gene3D" id="1.10.472.80">
    <property type="entry name" value="Ypt/Rab-GAP domain of gyp1p, domain 3"/>
    <property type="match status" value="1"/>
</dbReference>
<dbReference type="PROSITE" id="PS50086">
    <property type="entry name" value="TBC_RABGAP"/>
    <property type="match status" value="1"/>
</dbReference>
<dbReference type="OrthoDB" id="29853at2759"/>
<feature type="region of interest" description="Disordered" evidence="1">
    <location>
        <begin position="854"/>
        <end position="1056"/>
    </location>
</feature>
<feature type="compositionally biased region" description="Polar residues" evidence="1">
    <location>
        <begin position="255"/>
        <end position="271"/>
    </location>
</feature>
<feature type="compositionally biased region" description="Acidic residues" evidence="1">
    <location>
        <begin position="929"/>
        <end position="942"/>
    </location>
</feature>
<gene>
    <name evidence="3" type="ORF">PANT_7c00183</name>
</gene>
<name>M9LU77_PSEA3</name>
<feature type="compositionally biased region" description="Polar residues" evidence="1">
    <location>
        <begin position="809"/>
        <end position="825"/>
    </location>
</feature>
<dbReference type="PANTHER" id="PTHR22957">
    <property type="entry name" value="TBC1 DOMAIN FAMILY MEMBER GTPASE-ACTIVATING PROTEIN"/>
    <property type="match status" value="1"/>
</dbReference>
<evidence type="ECO:0000313" key="3">
    <source>
        <dbReference type="EMBL" id="GAC72609.1"/>
    </source>
</evidence>
<feature type="compositionally biased region" description="Polar residues" evidence="1">
    <location>
        <begin position="904"/>
        <end position="919"/>
    </location>
</feature>
<feature type="compositionally biased region" description="Low complexity" evidence="1">
    <location>
        <begin position="762"/>
        <end position="779"/>
    </location>
</feature>
<feature type="compositionally biased region" description="Basic and acidic residues" evidence="1">
    <location>
        <begin position="752"/>
        <end position="761"/>
    </location>
</feature>
<dbReference type="PANTHER" id="PTHR22957:SF27">
    <property type="entry name" value="TBC1 DOMAIN FAMILY MEMBER 13"/>
    <property type="match status" value="1"/>
</dbReference>
<feature type="compositionally biased region" description="Low complexity" evidence="1">
    <location>
        <begin position="187"/>
        <end position="197"/>
    </location>
</feature>
<protein>
    <submittedName>
        <fullName evidence="3">GTPase-activating protein</fullName>
    </submittedName>
</protein>
<feature type="compositionally biased region" description="Polar residues" evidence="1">
    <location>
        <begin position="647"/>
        <end position="661"/>
    </location>
</feature>
<feature type="compositionally biased region" description="Polar residues" evidence="1">
    <location>
        <begin position="1047"/>
        <end position="1056"/>
    </location>
</feature>
<feature type="region of interest" description="Disordered" evidence="1">
    <location>
        <begin position="706"/>
        <end position="829"/>
    </location>
</feature>
<dbReference type="GO" id="GO:0006886">
    <property type="term" value="P:intracellular protein transport"/>
    <property type="evidence" value="ECO:0007669"/>
    <property type="project" value="TreeGrafter"/>
</dbReference>
<dbReference type="SMART" id="SM00164">
    <property type="entry name" value="TBC"/>
    <property type="match status" value="1"/>
</dbReference>
<dbReference type="AlphaFoldDB" id="M9LU77"/>
<feature type="compositionally biased region" description="Basic and acidic residues" evidence="1">
    <location>
        <begin position="959"/>
        <end position="972"/>
    </location>
</feature>
<dbReference type="Gene3D" id="1.10.10.750">
    <property type="entry name" value="Ypt/Rab-GAP domain of gyp1p, domain 1"/>
    <property type="match status" value="1"/>
</dbReference>
<reference evidence="4" key="1">
    <citation type="journal article" date="2013" name="Genome Announc.">
        <title>Genome sequence of the basidiomycetous yeast Pseudozyma antarctica T-34, a producer of the glycolipid biosurfactants mannosylerythritol lipids.</title>
        <authorList>
            <person name="Morita T."/>
            <person name="Koike H."/>
            <person name="Koyama Y."/>
            <person name="Hagiwara H."/>
            <person name="Ito E."/>
            <person name="Fukuoka T."/>
            <person name="Imura T."/>
            <person name="Machida M."/>
            <person name="Kitamoto D."/>
        </authorList>
    </citation>
    <scope>NUCLEOTIDE SEQUENCE [LARGE SCALE GENOMIC DNA]</scope>
    <source>
        <strain evidence="4">T-34</strain>
    </source>
</reference>
<feature type="region of interest" description="Disordered" evidence="1">
    <location>
        <begin position="594"/>
        <end position="661"/>
    </location>
</feature>
<proteinExistence type="predicted"/>
<feature type="region of interest" description="Disordered" evidence="1">
    <location>
        <begin position="186"/>
        <end position="206"/>
    </location>
</feature>
<dbReference type="InterPro" id="IPR035969">
    <property type="entry name" value="Rab-GAP_TBC_sf"/>
</dbReference>
<sequence length="1056" mass="112082">MSSSQPRAGDPSLLHLLDPNDLLPGHTTADLYSLRHFTLRGGLPDSPNWLRAQAWKVLLGYLPPEKKEWSSVLAKRRKEYYQFLSDLSPSSSSTQQPIPSHEITSNDRLLDQIYKDVVRSRKNGFAFYQASPRASASCPIVPAPPADEDQPGTSIGRVQRLAAKDNLLHRLAAVSPEYRQQLMLERTTSTTTSSSSSNGSRPPAHVLHLNSSLSVSTALNLAANGAPDTSLEPIKSPPIVLSPPSPGGLSRESSRQSFTSADDALQSSTHGSHQDADNQHASKSAIFDAGNQPQDSVHGERNWHSLVRILYIFALLNPSIGYVQGMNEALFIPLYVFGSAQYPSATSASIAPSISQQSIAAADGDRPWDNDADLADTTTHAEADAFWCFSTLVGEMRELYDFERVEQQSRAGAALVADHQPSQTGMAGALLRFSLRIKWLDPPLWRDLRASSLDPRLPYYSLRWLACLLSTELSLPSVLRIWDALLAEQDSNSVSGSAKIEFLIDVCASMILHIKPLLPSSDGGQQLESEGFSAGMRVLQAYPDDDVAPVVEAATLVRQRRLAADLTGDGPPTELNDGDDSNATLAAVKARAAQAWREWKNPTPSSPATPVRTAPQADSGTPTTKGGWLVSRARARPSLSAEDADTSIASSADGDTSDLSTASKSSFSGFLAKYAEAMQSSDAAANLSKASTNLTAKALARFESASPRAAAGPKPLLLSQAARPPREGSSAGTLTVDEPSRKISSGPMGHSMSRENSHETRSNTSASFSRRSSRSTSVADSRRSSVVDFADAGMPGLAEPDTLPPLPSLTGQSAAATLPSRSGSFASDAGRPIVLQGGAKDGVVSAGAFARATKVEERPEFGQVASSSDVPLVTGASIGRPRGANRQRTSSSTVESAVSTSGSLGNRVSNRSSQTTNADASVAPVLNEELVDEPGGMEDGGADEWKPGHAVALTDTTEEAVRKYTLTDEPTTKEPPSVGGLVRTKRYVKNRQMSTASTASTARRSALRLSNRSSLDPTANEEDAEAGVEAGVDSLALNGAEPPRAPTPSTDRSTFI</sequence>
<dbReference type="STRING" id="1151754.M9LU77"/>
<feature type="region of interest" description="Disordered" evidence="1">
    <location>
        <begin position="229"/>
        <end position="280"/>
    </location>
</feature>
<feature type="domain" description="Rab-GAP TBC" evidence="2">
    <location>
        <begin position="45"/>
        <end position="489"/>
    </location>
</feature>
<feature type="compositionally biased region" description="Low complexity" evidence="1">
    <location>
        <begin position="889"/>
        <end position="903"/>
    </location>
</feature>
<evidence type="ECO:0000256" key="1">
    <source>
        <dbReference type="SAM" id="MobiDB-lite"/>
    </source>
</evidence>
<evidence type="ECO:0000313" key="4">
    <source>
        <dbReference type="Proteomes" id="UP000011976"/>
    </source>
</evidence>
<dbReference type="SUPFAM" id="SSF47923">
    <property type="entry name" value="Ypt/Rab-GAP domain of gyp1p"/>
    <property type="match status" value="3"/>
</dbReference>
<dbReference type="FunFam" id="1.10.472.80:FF:000048">
    <property type="entry name" value="TBC domain containing protein"/>
    <property type="match status" value="1"/>
</dbReference>
<dbReference type="InterPro" id="IPR000195">
    <property type="entry name" value="Rab-GAP-TBC_dom"/>
</dbReference>
<dbReference type="EMBL" id="DF196773">
    <property type="protein sequence ID" value="GAC72609.1"/>
    <property type="molecule type" value="Genomic_DNA"/>
</dbReference>
<evidence type="ECO:0000259" key="2">
    <source>
        <dbReference type="PROSITE" id="PS50086"/>
    </source>
</evidence>
<feature type="compositionally biased region" description="Low complexity" evidence="1">
    <location>
        <begin position="994"/>
        <end position="1015"/>
    </location>
</feature>